<keyword evidence="11" id="KW-1185">Reference proteome</keyword>
<dbReference type="InterPro" id="IPR050720">
    <property type="entry name" value="Engrailed_Homeobox_TFs"/>
</dbReference>
<evidence type="ECO:0000256" key="3">
    <source>
        <dbReference type="ARBA" id="ARBA00023125"/>
    </source>
</evidence>
<dbReference type="PROSITE" id="PS00027">
    <property type="entry name" value="HOMEOBOX_1"/>
    <property type="match status" value="1"/>
</dbReference>
<dbReference type="Pfam" id="PF10525">
    <property type="entry name" value="Engrail_1_C_sig"/>
    <property type="match status" value="1"/>
</dbReference>
<feature type="DNA-binding region" description="Homeobox" evidence="6">
    <location>
        <begin position="180"/>
        <end position="239"/>
    </location>
</feature>
<evidence type="ECO:0000256" key="7">
    <source>
        <dbReference type="RuleBase" id="RU000682"/>
    </source>
</evidence>
<evidence type="ECO:0000259" key="10">
    <source>
        <dbReference type="PROSITE" id="PS50071"/>
    </source>
</evidence>
<evidence type="ECO:0000313" key="12">
    <source>
        <dbReference type="RefSeq" id="XP_014668563.1"/>
    </source>
</evidence>
<proteinExistence type="inferred from homology"/>
<accession>A0ABM1E8P2</accession>
<comment type="similarity">
    <text evidence="8">Belongs to the Engrailed homeobox family.</text>
</comment>
<comment type="subcellular location">
    <subcellularLocation>
        <location evidence="1 6 7">Nucleus</location>
    </subcellularLocation>
</comment>
<dbReference type="PRINTS" id="PR00026">
    <property type="entry name" value="ENGRAILED"/>
</dbReference>
<dbReference type="Pfam" id="PF00046">
    <property type="entry name" value="Homeodomain"/>
    <property type="match status" value="1"/>
</dbReference>
<evidence type="ECO:0000256" key="9">
    <source>
        <dbReference type="SAM" id="MobiDB-lite"/>
    </source>
</evidence>
<organism evidence="11 12">
    <name type="scientific">Priapulus caudatus</name>
    <name type="common">Priapulid worm</name>
    <dbReference type="NCBI Taxonomy" id="37621"/>
    <lineage>
        <taxon>Eukaryota</taxon>
        <taxon>Metazoa</taxon>
        <taxon>Ecdysozoa</taxon>
        <taxon>Scalidophora</taxon>
        <taxon>Priapulida</taxon>
        <taxon>Priapulimorpha</taxon>
        <taxon>Priapulimorphida</taxon>
        <taxon>Priapulidae</taxon>
        <taxon>Priapulus</taxon>
    </lineage>
</organism>
<dbReference type="InterPro" id="IPR017970">
    <property type="entry name" value="Homeobox_CS"/>
</dbReference>
<dbReference type="InterPro" id="IPR000747">
    <property type="entry name" value="HD_engrailed"/>
</dbReference>
<evidence type="ECO:0000256" key="2">
    <source>
        <dbReference type="ARBA" id="ARBA00022473"/>
    </source>
</evidence>
<keyword evidence="4 6" id="KW-0371">Homeobox</keyword>
<dbReference type="PRINTS" id="PR00024">
    <property type="entry name" value="HOMEOBOX"/>
</dbReference>
<dbReference type="GeneID" id="106809848"/>
<dbReference type="InterPro" id="IPR020479">
    <property type="entry name" value="HD_metazoa"/>
</dbReference>
<evidence type="ECO:0000256" key="1">
    <source>
        <dbReference type="ARBA" id="ARBA00004123"/>
    </source>
</evidence>
<feature type="region of interest" description="Disordered" evidence="9">
    <location>
        <begin position="161"/>
        <end position="186"/>
    </location>
</feature>
<dbReference type="InterPro" id="IPR019549">
    <property type="entry name" value="Homeobox-engrailed_C-terminal"/>
</dbReference>
<keyword evidence="5 6" id="KW-0539">Nucleus</keyword>
<dbReference type="PRINTS" id="PR00031">
    <property type="entry name" value="HTHREPRESSR"/>
</dbReference>
<dbReference type="PANTHER" id="PTHR24341:SF6">
    <property type="entry name" value="HOMEOBOX PROTEIN INVECTED"/>
    <property type="match status" value="1"/>
</dbReference>
<dbReference type="RefSeq" id="XP_014668563.1">
    <property type="nucleotide sequence ID" value="XM_014813077.1"/>
</dbReference>
<evidence type="ECO:0000256" key="4">
    <source>
        <dbReference type="ARBA" id="ARBA00023155"/>
    </source>
</evidence>
<dbReference type="PROSITE" id="PS00033">
    <property type="entry name" value="ENGRAILED"/>
    <property type="match status" value="1"/>
</dbReference>
<dbReference type="InterPro" id="IPR000047">
    <property type="entry name" value="HTH_motif"/>
</dbReference>
<keyword evidence="2" id="KW-0217">Developmental protein</keyword>
<evidence type="ECO:0000256" key="6">
    <source>
        <dbReference type="PROSITE-ProRule" id="PRU00108"/>
    </source>
</evidence>
<dbReference type="SMART" id="SM00389">
    <property type="entry name" value="HOX"/>
    <property type="match status" value="1"/>
</dbReference>
<dbReference type="Gene3D" id="1.10.10.60">
    <property type="entry name" value="Homeodomain-like"/>
    <property type="match status" value="1"/>
</dbReference>
<feature type="domain" description="Homeobox" evidence="10">
    <location>
        <begin position="178"/>
        <end position="238"/>
    </location>
</feature>
<dbReference type="PROSITE" id="PS50071">
    <property type="entry name" value="HOMEOBOX_2"/>
    <property type="match status" value="1"/>
</dbReference>
<dbReference type="InterPro" id="IPR019737">
    <property type="entry name" value="Homeobox-engrailed_CS"/>
</dbReference>
<feature type="compositionally biased region" description="Basic and acidic residues" evidence="9">
    <location>
        <begin position="30"/>
        <end position="57"/>
    </location>
</feature>
<dbReference type="SUPFAM" id="SSF46689">
    <property type="entry name" value="Homeodomain-like"/>
    <property type="match status" value="1"/>
</dbReference>
<dbReference type="Proteomes" id="UP000695022">
    <property type="component" value="Unplaced"/>
</dbReference>
<evidence type="ECO:0000313" key="11">
    <source>
        <dbReference type="Proteomes" id="UP000695022"/>
    </source>
</evidence>
<protein>
    <recommendedName>
        <fullName evidence="8">Homeobox protein engrailed-like</fullName>
    </recommendedName>
</protein>
<reference evidence="12" key="1">
    <citation type="submission" date="2025-08" db="UniProtKB">
        <authorList>
            <consortium name="RefSeq"/>
        </authorList>
    </citation>
    <scope>IDENTIFICATION</scope>
</reference>
<name>A0ABM1E8P2_PRICU</name>
<keyword evidence="3 6" id="KW-0238">DNA-binding</keyword>
<evidence type="ECO:0000256" key="8">
    <source>
        <dbReference type="RuleBase" id="RU510713"/>
    </source>
</evidence>
<feature type="region of interest" description="Disordered" evidence="9">
    <location>
        <begin position="1"/>
        <end position="141"/>
    </location>
</feature>
<evidence type="ECO:0000256" key="5">
    <source>
        <dbReference type="ARBA" id="ARBA00023242"/>
    </source>
</evidence>
<sequence>MSEHGATGYASGDDARAAAERSQSGSSPEADPRWRPDAGADERHAETNFGPDSRRDAIASYADAEEDSTCDTHSGDSEASSAGNVAASRHPPPPTTTPTTTAASIKFSIENILRPDFGRASADSASAHQEQQRGDDADDDATYRKQPIMWPAWVYCTRYSDRPSSGRPRTRRAKSKKPSEKRPRTAFTNEQLSRLKKEFQENRYLTEQRRQELAKDLALNESQIKIWFQNKRAKIKKSQGVRNGLALHLMAQGLYNHTTTAEYSHIPTK</sequence>
<dbReference type="CDD" id="cd00086">
    <property type="entry name" value="homeodomain"/>
    <property type="match status" value="1"/>
</dbReference>
<dbReference type="PANTHER" id="PTHR24341">
    <property type="entry name" value="HOMEOBOX PROTEIN ENGRAILED"/>
    <property type="match status" value="1"/>
</dbReference>
<gene>
    <name evidence="12" type="primary">LOC106809848</name>
</gene>
<dbReference type="InterPro" id="IPR009057">
    <property type="entry name" value="Homeodomain-like_sf"/>
</dbReference>
<dbReference type="InterPro" id="IPR001356">
    <property type="entry name" value="HD"/>
</dbReference>